<sequence>MYAFVGLHTEELRTPPPLRRLGDALDELLSLAKPPESLTLPDEARAAVMGWIEGWRKDVIEFATFEEIREQGRYAELCQHVRNYTEWLQAGINNGQAIHCDVFIAMTSTGSWTRLQAFKTRSRPASNHPAGELIQENNVDLALTLKRHSLESALTRAVSVTRRVMRMGSHGPSVVRRVTEQLDNWLTAELCALDGVLDNHIEDSAWLYGMLELLQRLEHACEHSPGGQMGLLNNWRVLALLGRNVCLKPLCATAYNDYLVGQAFWAGPVPPQRATAKRPETVPNARSQSYADDVEAALHALTEFAMPPANLALPTQLIRQCIDKDLNAWKQDMLARFKEQESASREANKVYHFAKRLVAYSTWFWKSLSDHRALHHDIYVAICSPDDTTARRRVGATQHGPERPSDSGALHADTPALPGLQHCRDKELERQYLKAAFKRAGMVAAGADALTAGGLHLSQLPFESPSLNNWAEAGIKAVDNMSDEQITAGWVYGMLELLERLTLACGETTDKRARKNILLPPHGQDSPAAHAYAQFARGEQFQPGREPQPVSLDSRRQVRTLEQRDKTRPTAADHGAQRPPSSSLQFATRLFRTARTGPPSDSRWHASAGPSKQPSDGRPEEPQLLPAQDPPYGDHTEITVQPSPPPKRHRRFPFM</sequence>
<feature type="region of interest" description="Disordered" evidence="1">
    <location>
        <begin position="391"/>
        <end position="418"/>
    </location>
</feature>
<name>A0A9P7B5J7_RHOMI</name>
<gene>
    <name evidence="2" type="ORF">C6P46_004148</name>
</gene>
<feature type="compositionally biased region" description="Basic and acidic residues" evidence="1">
    <location>
        <begin position="553"/>
        <end position="568"/>
    </location>
</feature>
<dbReference type="Proteomes" id="UP000777482">
    <property type="component" value="Unassembled WGS sequence"/>
</dbReference>
<keyword evidence="3" id="KW-1185">Reference proteome</keyword>
<feature type="compositionally biased region" description="Basic residues" evidence="1">
    <location>
        <begin position="646"/>
        <end position="655"/>
    </location>
</feature>
<dbReference type="EMBL" id="PUHQ01000038">
    <property type="protein sequence ID" value="KAG0661041.1"/>
    <property type="molecule type" value="Genomic_DNA"/>
</dbReference>
<comment type="caution">
    <text evidence="2">The sequence shown here is derived from an EMBL/GenBank/DDBJ whole genome shotgun (WGS) entry which is preliminary data.</text>
</comment>
<dbReference type="OrthoDB" id="10413554at2759"/>
<feature type="region of interest" description="Disordered" evidence="1">
    <location>
        <begin position="541"/>
        <end position="655"/>
    </location>
</feature>
<dbReference type="AlphaFoldDB" id="A0A9P7B5J7"/>
<protein>
    <submittedName>
        <fullName evidence="2">Uncharacterized protein</fullName>
    </submittedName>
</protein>
<proteinExistence type="predicted"/>
<evidence type="ECO:0000256" key="1">
    <source>
        <dbReference type="SAM" id="MobiDB-lite"/>
    </source>
</evidence>
<accession>A0A9P7B5J7</accession>
<reference evidence="2 3" key="1">
    <citation type="submission" date="2020-11" db="EMBL/GenBank/DDBJ databases">
        <title>Kefir isolates.</title>
        <authorList>
            <person name="Marcisauskas S."/>
            <person name="Kim Y."/>
            <person name="Blasche S."/>
        </authorList>
    </citation>
    <scope>NUCLEOTIDE SEQUENCE [LARGE SCALE GENOMIC DNA]</scope>
    <source>
        <strain evidence="2 3">KR</strain>
    </source>
</reference>
<organism evidence="2 3">
    <name type="scientific">Rhodotorula mucilaginosa</name>
    <name type="common">Yeast</name>
    <name type="synonym">Rhodotorula rubra</name>
    <dbReference type="NCBI Taxonomy" id="5537"/>
    <lineage>
        <taxon>Eukaryota</taxon>
        <taxon>Fungi</taxon>
        <taxon>Dikarya</taxon>
        <taxon>Basidiomycota</taxon>
        <taxon>Pucciniomycotina</taxon>
        <taxon>Microbotryomycetes</taxon>
        <taxon>Sporidiobolales</taxon>
        <taxon>Sporidiobolaceae</taxon>
        <taxon>Rhodotorula</taxon>
    </lineage>
</organism>
<evidence type="ECO:0000313" key="3">
    <source>
        <dbReference type="Proteomes" id="UP000777482"/>
    </source>
</evidence>
<evidence type="ECO:0000313" key="2">
    <source>
        <dbReference type="EMBL" id="KAG0661041.1"/>
    </source>
</evidence>